<sequence>MINLLYSVGDKSLGVFYTDINNFFLAQERNEAKERFHKFIKAYIEDHPLSLSYKDFALYYYGVISNSQDDYSSDKYKDVFKFSPILICTGDDFLDLDEYRAQVLSVFKNTIDPDFIRSIVNEQSSIINKKLED</sequence>
<evidence type="ECO:0000313" key="2">
    <source>
        <dbReference type="EMBL" id="XCD04557.1"/>
    </source>
</evidence>
<proteinExistence type="predicted"/>
<name>A0AAU8AUB4_9VIRU</name>
<dbReference type="EMBL" id="PP511475">
    <property type="protein sequence ID" value="XCD04557.1"/>
    <property type="molecule type" value="Genomic_DNA"/>
</dbReference>
<dbReference type="EMBL" id="PP511364">
    <property type="protein sequence ID" value="XCD03488.1"/>
    <property type="molecule type" value="Genomic_DNA"/>
</dbReference>
<accession>A0AAU8AUB4</accession>
<reference evidence="1" key="1">
    <citation type="submission" date="2024-03" db="EMBL/GenBank/DDBJ databases">
        <title>Diverse circular DNA viruses in blood, oral, and fecal samples of captive lemurs.</title>
        <authorList>
            <person name="Paietta E.N."/>
            <person name="Kraberger S."/>
            <person name="Lund M.C."/>
            <person name="Custer J.M."/>
            <person name="Vargas K.M."/>
            <person name="Ehmke E.E."/>
            <person name="Yoder A.D."/>
            <person name="Varsani A."/>
        </authorList>
    </citation>
    <scope>NUCLEOTIDE SEQUENCE</scope>
    <source>
        <strain evidence="1">Duke_18_76</strain>
        <strain evidence="2">Duke_23FS_56</strain>
    </source>
</reference>
<protein>
    <submittedName>
        <fullName evidence="1">Nonstructural protein</fullName>
    </submittedName>
</protein>
<organism evidence="1">
    <name type="scientific">Dulem virus 118</name>
    <dbReference type="NCBI Taxonomy" id="3145595"/>
    <lineage>
        <taxon>Viruses</taxon>
        <taxon>Monodnaviria</taxon>
        <taxon>Sangervirae</taxon>
        <taxon>Phixviricota</taxon>
        <taxon>Malgrandaviricetes</taxon>
        <taxon>Petitvirales</taxon>
        <taxon>Microviridae</taxon>
        <taxon>Microvirus</taxon>
    </lineage>
</organism>
<evidence type="ECO:0000313" key="1">
    <source>
        <dbReference type="EMBL" id="XCD03488.1"/>
    </source>
</evidence>